<dbReference type="EMBL" id="PKSL01000090">
    <property type="protein sequence ID" value="POW06110.1"/>
    <property type="molecule type" value="Genomic_DNA"/>
</dbReference>
<evidence type="ECO:0000313" key="1">
    <source>
        <dbReference type="EMBL" id="POW06110.1"/>
    </source>
</evidence>
<evidence type="ECO:0000313" key="2">
    <source>
        <dbReference type="Proteomes" id="UP000239156"/>
    </source>
</evidence>
<dbReference type="VEuPathDB" id="FungiDB:PSHT_14139"/>
<name>A0A2S4V9I2_9BASI</name>
<keyword evidence="2" id="KW-1185">Reference proteome</keyword>
<accession>A0A2S4V9I2</accession>
<reference evidence="1" key="1">
    <citation type="submission" date="2017-12" db="EMBL/GenBank/DDBJ databases">
        <title>Gene loss provides genomic basis for host adaptation in cereal stripe rust fungi.</title>
        <authorList>
            <person name="Xia C."/>
        </authorList>
    </citation>
    <scope>NUCLEOTIDE SEQUENCE [LARGE SCALE GENOMIC DNA]</scope>
    <source>
        <strain evidence="1">93-210</strain>
    </source>
</reference>
<gene>
    <name evidence="1" type="ORF">PSTT_09231</name>
</gene>
<protein>
    <submittedName>
        <fullName evidence="1">Uncharacterized protein</fullName>
    </submittedName>
</protein>
<organism evidence="1 2">
    <name type="scientific">Puccinia striiformis</name>
    <dbReference type="NCBI Taxonomy" id="27350"/>
    <lineage>
        <taxon>Eukaryota</taxon>
        <taxon>Fungi</taxon>
        <taxon>Dikarya</taxon>
        <taxon>Basidiomycota</taxon>
        <taxon>Pucciniomycotina</taxon>
        <taxon>Pucciniomycetes</taxon>
        <taxon>Pucciniales</taxon>
        <taxon>Pucciniaceae</taxon>
        <taxon>Puccinia</taxon>
    </lineage>
</organism>
<comment type="caution">
    <text evidence="1">The sequence shown here is derived from an EMBL/GenBank/DDBJ whole genome shotgun (WGS) entry which is preliminary data.</text>
</comment>
<proteinExistence type="predicted"/>
<dbReference type="VEuPathDB" id="FungiDB:PSTT_09231"/>
<dbReference type="Proteomes" id="UP000239156">
    <property type="component" value="Unassembled WGS sequence"/>
</dbReference>
<dbReference type="AlphaFoldDB" id="A0A2S4V9I2"/>
<sequence>MYSGYGSSYGGNSMYGYSSGGGYDLGGMWRPHTGRSEWVASDYGRGYGGALGGYSYPDSMYGTPYNYAAHSSYYPSPVDYYGNSIMYPYPSHNVLRCPLFGLLSPGSYDSLAMYEEQLRMMQGITEAERLARWQARIQFEELCEEERALRYAMMAEEERMRLGLRGDSYWASRYGGGGYNMPLASSYPARISPWHSSRLPLSASLSSRYSPMYGSRMGGVGLGYPGSAYGSGSAYGGMGGYGAGSAYGGIGAYGARSAYGAGSVYGGSLICGPMSRSHTKQLIKAEVDESRRLRRHEIENARQARRLMVSY</sequence>